<sequence length="65" mass="6857">MVGVDGSIEAGAARPGRRVRSRARARRGGADGTQDTAAGGGPGGIARRRWVRLRHSRSTRRCGTD</sequence>
<evidence type="ECO:0000313" key="2">
    <source>
        <dbReference type="EMBL" id="CAA9552244.1"/>
    </source>
</evidence>
<accession>A0A6J4UNB6</accession>
<feature type="compositionally biased region" description="Basic residues" evidence="1">
    <location>
        <begin position="15"/>
        <end position="27"/>
    </location>
</feature>
<gene>
    <name evidence="2" type="ORF">AVDCRST_MAG49-1897</name>
</gene>
<name>A0A6J4UNB6_9BACT</name>
<evidence type="ECO:0000256" key="1">
    <source>
        <dbReference type="SAM" id="MobiDB-lite"/>
    </source>
</evidence>
<feature type="compositionally biased region" description="Basic residues" evidence="1">
    <location>
        <begin position="46"/>
        <end position="65"/>
    </location>
</feature>
<feature type="region of interest" description="Disordered" evidence="1">
    <location>
        <begin position="1"/>
        <end position="65"/>
    </location>
</feature>
<organism evidence="2">
    <name type="scientific">uncultured Thermomicrobiales bacterium</name>
    <dbReference type="NCBI Taxonomy" id="1645740"/>
    <lineage>
        <taxon>Bacteria</taxon>
        <taxon>Pseudomonadati</taxon>
        <taxon>Thermomicrobiota</taxon>
        <taxon>Thermomicrobia</taxon>
        <taxon>Thermomicrobiales</taxon>
        <taxon>environmental samples</taxon>
    </lineage>
</organism>
<proteinExistence type="predicted"/>
<protein>
    <submittedName>
        <fullName evidence="2">Uncharacterized protein</fullName>
    </submittedName>
</protein>
<dbReference type="AlphaFoldDB" id="A0A6J4UNB6"/>
<dbReference type="EMBL" id="CADCWG010000125">
    <property type="protein sequence ID" value="CAA9552244.1"/>
    <property type="molecule type" value="Genomic_DNA"/>
</dbReference>
<reference evidence="2" key="1">
    <citation type="submission" date="2020-02" db="EMBL/GenBank/DDBJ databases">
        <authorList>
            <person name="Meier V. D."/>
        </authorList>
    </citation>
    <scope>NUCLEOTIDE SEQUENCE</scope>
    <source>
        <strain evidence="2">AVDCRST_MAG49</strain>
    </source>
</reference>